<dbReference type="AlphaFoldDB" id="A0A9P6YQL3"/>
<organism evidence="1 2">
    <name type="scientific">Rhizopus delemar</name>
    <dbReference type="NCBI Taxonomy" id="936053"/>
    <lineage>
        <taxon>Eukaryota</taxon>
        <taxon>Fungi</taxon>
        <taxon>Fungi incertae sedis</taxon>
        <taxon>Mucoromycota</taxon>
        <taxon>Mucoromycotina</taxon>
        <taxon>Mucoromycetes</taxon>
        <taxon>Mucorales</taxon>
        <taxon>Mucorineae</taxon>
        <taxon>Rhizopodaceae</taxon>
        <taxon>Rhizopus</taxon>
    </lineage>
</organism>
<evidence type="ECO:0000313" key="2">
    <source>
        <dbReference type="Proteomes" id="UP000740926"/>
    </source>
</evidence>
<name>A0A9P6YQL3_9FUNG</name>
<keyword evidence="2" id="KW-1185">Reference proteome</keyword>
<proteinExistence type="predicted"/>
<accession>A0A9P6YQL3</accession>
<evidence type="ECO:0000313" key="1">
    <source>
        <dbReference type="EMBL" id="KAG1556754.1"/>
    </source>
</evidence>
<dbReference type="EMBL" id="JAANIU010004204">
    <property type="protein sequence ID" value="KAG1556754.1"/>
    <property type="molecule type" value="Genomic_DNA"/>
</dbReference>
<comment type="caution">
    <text evidence="1">The sequence shown here is derived from an EMBL/GenBank/DDBJ whole genome shotgun (WGS) entry which is preliminary data.</text>
</comment>
<reference evidence="1 2" key="1">
    <citation type="journal article" date="2020" name="Microb. Genom.">
        <title>Genetic diversity of clinical and environmental Mucorales isolates obtained from an investigation of mucormycosis cases among solid organ transplant recipients.</title>
        <authorList>
            <person name="Nguyen M.H."/>
            <person name="Kaul D."/>
            <person name="Muto C."/>
            <person name="Cheng S.J."/>
            <person name="Richter R.A."/>
            <person name="Bruno V.M."/>
            <person name="Liu G."/>
            <person name="Beyhan S."/>
            <person name="Sundermann A.J."/>
            <person name="Mounaud S."/>
            <person name="Pasculle A.W."/>
            <person name="Nierman W.C."/>
            <person name="Driscoll E."/>
            <person name="Cumbie R."/>
            <person name="Clancy C.J."/>
            <person name="Dupont C.L."/>
        </authorList>
    </citation>
    <scope>NUCLEOTIDE SEQUENCE [LARGE SCALE GENOMIC DNA]</scope>
    <source>
        <strain evidence="1 2">GL24</strain>
    </source>
</reference>
<protein>
    <submittedName>
        <fullName evidence="1">Uncharacterized protein</fullName>
    </submittedName>
</protein>
<dbReference type="Proteomes" id="UP000740926">
    <property type="component" value="Unassembled WGS sequence"/>
</dbReference>
<gene>
    <name evidence="1" type="ORF">G6F50_012687</name>
</gene>
<sequence>MTLFLKDVRHSSGLPSIMHILDCLSDVLSATVYEEVSEDVSEDEIIIKKKNRNCKGRKEVMVKEKIRNQAKKVKPTKVGKNEVKVEDVDYYGHTAHQCQQGCKICKGTKGRHSFWKFLGYVDRRNKDTYSSYKNYCNANSNLARRPTSLQRFKVSM</sequence>